<evidence type="ECO:0000259" key="2">
    <source>
        <dbReference type="PROSITE" id="PS50102"/>
    </source>
</evidence>
<proteinExistence type="predicted"/>
<dbReference type="PROSITE" id="PS50102">
    <property type="entry name" value="RRM"/>
    <property type="match status" value="1"/>
</dbReference>
<dbReference type="EMBL" id="HBJB01002669">
    <property type="protein sequence ID" value="CAE0842896.1"/>
    <property type="molecule type" value="Transcribed_RNA"/>
</dbReference>
<protein>
    <recommendedName>
        <fullName evidence="2">RRM domain-containing protein</fullName>
    </recommendedName>
</protein>
<dbReference type="GO" id="GO:0003723">
    <property type="term" value="F:RNA binding"/>
    <property type="evidence" value="ECO:0007669"/>
    <property type="project" value="UniProtKB-UniRule"/>
</dbReference>
<reference evidence="3" key="1">
    <citation type="submission" date="2021-01" db="EMBL/GenBank/DDBJ databases">
        <authorList>
            <person name="Corre E."/>
            <person name="Pelletier E."/>
            <person name="Niang G."/>
            <person name="Scheremetjew M."/>
            <person name="Finn R."/>
            <person name="Kale V."/>
            <person name="Holt S."/>
            <person name="Cochrane G."/>
            <person name="Meng A."/>
            <person name="Brown T."/>
            <person name="Cohen L."/>
        </authorList>
    </citation>
    <scope>NUCLEOTIDE SEQUENCE</scope>
    <source>
        <strain evidence="3">LB1974</strain>
    </source>
</reference>
<dbReference type="InterPro" id="IPR012677">
    <property type="entry name" value="Nucleotide-bd_a/b_plait_sf"/>
</dbReference>
<dbReference type="InterPro" id="IPR007201">
    <property type="entry name" value="Mei2-like_Rrm_C"/>
</dbReference>
<dbReference type="AlphaFoldDB" id="A0A7S4LQ82"/>
<name>A0A7S4LQ82_OXYMA</name>
<organism evidence="3">
    <name type="scientific">Oxyrrhis marina</name>
    <name type="common">Dinoflagellate</name>
    <dbReference type="NCBI Taxonomy" id="2969"/>
    <lineage>
        <taxon>Eukaryota</taxon>
        <taxon>Sar</taxon>
        <taxon>Alveolata</taxon>
        <taxon>Dinophyceae</taxon>
        <taxon>Oxyrrhinales</taxon>
        <taxon>Oxyrrhinaceae</taxon>
        <taxon>Oxyrrhis</taxon>
    </lineage>
</organism>
<dbReference type="Pfam" id="PF04059">
    <property type="entry name" value="RRM_2"/>
    <property type="match status" value="1"/>
</dbReference>
<sequence>MPAMQYRATFLHFETTCERSSRRCQTMPALQGTYQTEPEPKSQITTMMICNIPSTMDTNSMVEDLNRRGFEGAFDTVVVPEERFGRRCRGYAFVNFVSRTAYEVAEAMFHGRVWDASLGGRVVDVREAREQGQDRLVAMPKGRTVKRRVVFVASASE</sequence>
<dbReference type="InterPro" id="IPR035979">
    <property type="entry name" value="RBD_domain_sf"/>
</dbReference>
<dbReference type="Gene3D" id="3.30.70.330">
    <property type="match status" value="1"/>
</dbReference>
<evidence type="ECO:0000256" key="1">
    <source>
        <dbReference type="PROSITE-ProRule" id="PRU00176"/>
    </source>
</evidence>
<gene>
    <name evidence="3" type="ORF">OMAR00294_LOCUS2182</name>
</gene>
<accession>A0A7S4LQ82</accession>
<evidence type="ECO:0000313" key="3">
    <source>
        <dbReference type="EMBL" id="CAE0842896.1"/>
    </source>
</evidence>
<dbReference type="InterPro" id="IPR000504">
    <property type="entry name" value="RRM_dom"/>
</dbReference>
<dbReference type="SUPFAM" id="SSF54928">
    <property type="entry name" value="RNA-binding domain, RBD"/>
    <property type="match status" value="1"/>
</dbReference>
<keyword evidence="1" id="KW-0694">RNA-binding</keyword>
<feature type="domain" description="RRM" evidence="2">
    <location>
        <begin position="45"/>
        <end position="130"/>
    </location>
</feature>